<dbReference type="Proteomes" id="UP000007431">
    <property type="component" value="Unassembled WGS sequence"/>
</dbReference>
<evidence type="ECO:0000256" key="2">
    <source>
        <dbReference type="SAM" id="Phobius"/>
    </source>
</evidence>
<dbReference type="OrthoDB" id="3072807at2759"/>
<feature type="transmembrane region" description="Helical" evidence="2">
    <location>
        <begin position="6"/>
        <end position="25"/>
    </location>
</feature>
<protein>
    <submittedName>
        <fullName evidence="3">Uncharacterized protein</fullName>
    </submittedName>
</protein>
<dbReference type="GeneID" id="9597743"/>
<dbReference type="EMBL" id="GL377312">
    <property type="protein sequence ID" value="EFI93010.1"/>
    <property type="molecule type" value="Genomic_DNA"/>
</dbReference>
<keyword evidence="2" id="KW-0472">Membrane</keyword>
<keyword evidence="2" id="KW-0812">Transmembrane</keyword>
<evidence type="ECO:0000313" key="3">
    <source>
        <dbReference type="EMBL" id="EFI93010.1"/>
    </source>
</evidence>
<evidence type="ECO:0000256" key="1">
    <source>
        <dbReference type="SAM" id="MobiDB-lite"/>
    </source>
</evidence>
<proteinExistence type="predicted"/>
<keyword evidence="4" id="KW-1185">Reference proteome</keyword>
<dbReference type="AlphaFoldDB" id="D8QHY6"/>
<accession>D8QHY6</accession>
<organism evidence="4">
    <name type="scientific">Schizophyllum commune (strain H4-8 / FGSC 9210)</name>
    <name type="common">Split gill fungus</name>
    <dbReference type="NCBI Taxonomy" id="578458"/>
    <lineage>
        <taxon>Eukaryota</taxon>
        <taxon>Fungi</taxon>
        <taxon>Dikarya</taxon>
        <taxon>Basidiomycota</taxon>
        <taxon>Agaricomycotina</taxon>
        <taxon>Agaricomycetes</taxon>
        <taxon>Agaricomycetidae</taxon>
        <taxon>Agaricales</taxon>
        <taxon>Schizophyllaceae</taxon>
        <taxon>Schizophyllum</taxon>
    </lineage>
</organism>
<keyword evidence="2" id="KW-1133">Transmembrane helix</keyword>
<dbReference type="VEuPathDB" id="FungiDB:SCHCODRAFT_02705837"/>
<evidence type="ECO:0000313" key="4">
    <source>
        <dbReference type="Proteomes" id="UP000007431"/>
    </source>
</evidence>
<dbReference type="HOGENOM" id="CLU_512057_0_0_1"/>
<dbReference type="InParanoid" id="D8QHY6"/>
<feature type="region of interest" description="Disordered" evidence="1">
    <location>
        <begin position="93"/>
        <end position="124"/>
    </location>
</feature>
<reference evidence="3 4" key="1">
    <citation type="journal article" date="2010" name="Nat. Biotechnol.">
        <title>Genome sequence of the model mushroom Schizophyllum commune.</title>
        <authorList>
            <person name="Ohm R.A."/>
            <person name="de Jong J.F."/>
            <person name="Lugones L.G."/>
            <person name="Aerts A."/>
            <person name="Kothe E."/>
            <person name="Stajich J.E."/>
            <person name="de Vries R.P."/>
            <person name="Record E."/>
            <person name="Levasseur A."/>
            <person name="Baker S.E."/>
            <person name="Bartholomew K.A."/>
            <person name="Coutinho P.M."/>
            <person name="Erdmann S."/>
            <person name="Fowler T.J."/>
            <person name="Gathman A.C."/>
            <person name="Lombard V."/>
            <person name="Henrissat B."/>
            <person name="Knabe N."/>
            <person name="Kuees U."/>
            <person name="Lilly W.W."/>
            <person name="Lindquist E."/>
            <person name="Lucas S."/>
            <person name="Magnuson J.K."/>
            <person name="Piumi F."/>
            <person name="Raudaskoski M."/>
            <person name="Salamov A."/>
            <person name="Schmutz J."/>
            <person name="Schwarze F.W.M.R."/>
            <person name="vanKuyk P.A."/>
            <person name="Horton J.S."/>
            <person name="Grigoriev I.V."/>
            <person name="Woesten H.A.B."/>
        </authorList>
    </citation>
    <scope>NUCLEOTIDE SEQUENCE [LARGE SCALE GENOMIC DNA]</scope>
    <source>
        <strain evidence="4">H4-8 / FGSC 9210</strain>
    </source>
</reference>
<sequence length="525" mass="58839">MSVGGVVATAIAAALGLHFCLFGFLRLALRLLAPRDDSTAPVRRTTPRVSYATASTQTMETRVSYATASTQTMETVGCRRDTDERLLPMAERAEDEGDLHHTGGAPTVQDISGHHEGKGNSPIASQGILPGDCCHEADLMNIATASRDLWQITRSRRFRTLVIRPRRFFSFAKWLYARAIESKSPAQALYTPIPGLNFTMPITEFGRDPLDRYVRTLVLPTRWTEGTAAFLKVIAALAPSGIHTLVLGGRNEQHAWYAQMWQAWVPVTMDPLLKNVKTLVFHEPTNDGLHFILRRRPTGDGPALSETVRSIEIQPPQMDSDGAPPNSWYELWWDEGTVPGDAAGDEDKDLLLAVSSLHVHLVAGIRGVMTGLHFPCLEALTLELTLMYGDDWEFVDRLLTECADKLRRLRVMAREEAAFDDVLDIRKDLTQLIRVEVDWRALTALAGLEHVTSLGMVEVIVRTYDSDVAVASEYDEARRTLTTGHWKRVAVVDKPFLKLPGQESMREDHHQNLKRRLNWSQIEFE</sequence>
<gene>
    <name evidence="3" type="ORF">SCHCODRAFT_237947</name>
</gene>
<name>D8QHY6_SCHCM</name>
<dbReference type="KEGG" id="scm:SCHCO_02673459"/>